<evidence type="ECO:0000256" key="1">
    <source>
        <dbReference type="ARBA" id="ARBA00004123"/>
    </source>
</evidence>
<name>A0A6C1E676_SACPS</name>
<dbReference type="InterPro" id="IPR009072">
    <property type="entry name" value="Histone-fold"/>
</dbReference>
<keyword evidence="4" id="KW-0548">Nucleotidyltransferase</keyword>
<dbReference type="GO" id="GO:0046982">
    <property type="term" value="F:protein heterodimerization activity"/>
    <property type="evidence" value="ECO:0007669"/>
    <property type="project" value="InterPro"/>
</dbReference>
<dbReference type="PANTHER" id="PTHR10252:SF54">
    <property type="entry name" value="CHROMATIN ACCESSIBILITY COMPLEX PROTEIN 1"/>
    <property type="match status" value="1"/>
</dbReference>
<sequence length="210" mass="23586">MSDLVREKAPAFPISKVKKIAKCDPEYVITSNAAVSATAFAAELFVQNLVEESLVLAQLNSRGKSSLRLSLASIEECVEKRENFRFLEDVIKQLKKNSIHDKKGQLGRQPDLDDQQVAKEELQPHQDDDEGAEIEKDEEDEEDEEEQEPEEDDSVQEEELMDDHEGNKDDKPTRSVAGLLSRFQYQSAPDTGEHSGSSDVETYDGKSIDD</sequence>
<feature type="region of interest" description="Disordered" evidence="3">
    <location>
        <begin position="120"/>
        <end position="210"/>
    </location>
</feature>
<dbReference type="GO" id="GO:0003887">
    <property type="term" value="F:DNA-directed DNA polymerase activity"/>
    <property type="evidence" value="ECO:0007669"/>
    <property type="project" value="UniProtKB-KW"/>
</dbReference>
<protein>
    <submittedName>
        <fullName evidence="4">DNA-directed DNA polymerase epsilon, subunit C</fullName>
    </submittedName>
</protein>
<feature type="compositionally biased region" description="Basic and acidic residues" evidence="3">
    <location>
        <begin position="163"/>
        <end position="173"/>
    </location>
</feature>
<evidence type="ECO:0000256" key="3">
    <source>
        <dbReference type="SAM" id="MobiDB-lite"/>
    </source>
</evidence>
<keyword evidence="2" id="KW-0539">Nucleus</keyword>
<dbReference type="PANTHER" id="PTHR10252">
    <property type="entry name" value="HISTONE-LIKE TRANSCRIPTION FACTOR CCAAT-RELATED"/>
    <property type="match status" value="1"/>
</dbReference>
<dbReference type="GO" id="GO:0006261">
    <property type="term" value="P:DNA-templated DNA replication"/>
    <property type="evidence" value="ECO:0007669"/>
    <property type="project" value="TreeGrafter"/>
</dbReference>
<feature type="compositionally biased region" description="Polar residues" evidence="3">
    <location>
        <begin position="183"/>
        <end position="200"/>
    </location>
</feature>
<feature type="compositionally biased region" description="Acidic residues" evidence="3">
    <location>
        <begin position="127"/>
        <end position="162"/>
    </location>
</feature>
<dbReference type="InterPro" id="IPR050568">
    <property type="entry name" value="Transcr_DNA_Rep_Reg"/>
</dbReference>
<keyword evidence="4" id="KW-0239">DNA-directed DNA polymerase</keyword>
<accession>A0A6C1E676</accession>
<reference evidence="4 5" key="1">
    <citation type="journal article" date="2019" name="BMC Genomics">
        <title>Chromosome level assembly and comparative genome analysis confirm lager-brewing yeasts originated from a single hybridization.</title>
        <authorList>
            <person name="Salazar A.N."/>
            <person name="Gorter de Vries A.R."/>
            <person name="van den Broek M."/>
            <person name="Brouwers N."/>
            <person name="de la Torre Cortes P."/>
            <person name="Kuijpers N.G.A."/>
            <person name="Daran J.G."/>
            <person name="Abeel T."/>
        </authorList>
    </citation>
    <scope>NUCLEOTIDE SEQUENCE [LARGE SCALE GENOMIC DNA]</scope>
    <source>
        <strain evidence="4 5">CBS 1483</strain>
    </source>
</reference>
<proteinExistence type="predicted"/>
<dbReference type="Gene3D" id="1.10.20.10">
    <property type="entry name" value="Histone, subunit A"/>
    <property type="match status" value="1"/>
</dbReference>
<dbReference type="Proteomes" id="UP000501346">
    <property type="component" value="Chromosome SeIV-SeII"/>
</dbReference>
<comment type="subcellular location">
    <subcellularLocation>
        <location evidence="1">Nucleus</location>
    </subcellularLocation>
</comment>
<keyword evidence="5" id="KW-1185">Reference proteome</keyword>
<dbReference type="OrthoDB" id="636685at2759"/>
<evidence type="ECO:0000313" key="4">
    <source>
        <dbReference type="EMBL" id="QID84441.1"/>
    </source>
</evidence>
<organism evidence="4 5">
    <name type="scientific">Saccharomyces pastorianus</name>
    <name type="common">Lager yeast</name>
    <name type="synonym">Saccharomyces cerevisiae x Saccharomyces eubayanus</name>
    <dbReference type="NCBI Taxonomy" id="27292"/>
    <lineage>
        <taxon>Eukaryota</taxon>
        <taxon>Fungi</taxon>
        <taxon>Dikarya</taxon>
        <taxon>Ascomycota</taxon>
        <taxon>Saccharomycotina</taxon>
        <taxon>Saccharomycetes</taxon>
        <taxon>Saccharomycetales</taxon>
        <taxon>Saccharomycetaceae</taxon>
        <taxon>Saccharomyces</taxon>
    </lineage>
</organism>
<keyword evidence="4" id="KW-0808">Transferase</keyword>
<dbReference type="EMBL" id="CP049001">
    <property type="protein sequence ID" value="QID84441.1"/>
    <property type="molecule type" value="Genomic_DNA"/>
</dbReference>
<dbReference type="AlphaFoldDB" id="A0A6C1E676"/>
<dbReference type="SUPFAM" id="SSF47113">
    <property type="entry name" value="Histone-fold"/>
    <property type="match status" value="1"/>
</dbReference>
<evidence type="ECO:0000313" key="5">
    <source>
        <dbReference type="Proteomes" id="UP000501346"/>
    </source>
</evidence>
<dbReference type="GO" id="GO:0008623">
    <property type="term" value="C:CHRAC"/>
    <property type="evidence" value="ECO:0007669"/>
    <property type="project" value="TreeGrafter"/>
</dbReference>
<evidence type="ECO:0000256" key="2">
    <source>
        <dbReference type="ARBA" id="ARBA00023242"/>
    </source>
</evidence>
<gene>
    <name evidence="4" type="primary">DPB3_2</name>
    <name evidence="4" type="ORF">GRS66_006944</name>
</gene>